<name>A0ABR0S7D8_9HYPO</name>
<reference evidence="1 2" key="1">
    <citation type="submission" date="2024-01" db="EMBL/GenBank/DDBJ databases">
        <title>Complete genome of Cladobotryum mycophilum ATHUM6906.</title>
        <authorList>
            <person name="Christinaki A.C."/>
            <person name="Myridakis A.I."/>
            <person name="Kouvelis V.N."/>
        </authorList>
    </citation>
    <scope>NUCLEOTIDE SEQUENCE [LARGE SCALE GENOMIC DNA]</scope>
    <source>
        <strain evidence="1 2">ATHUM6906</strain>
    </source>
</reference>
<dbReference type="PANTHER" id="PTHR46411">
    <property type="entry name" value="FAMILY ATPASE, PUTATIVE-RELATED"/>
    <property type="match status" value="1"/>
</dbReference>
<organism evidence="1 2">
    <name type="scientific">Cladobotryum mycophilum</name>
    <dbReference type="NCBI Taxonomy" id="491253"/>
    <lineage>
        <taxon>Eukaryota</taxon>
        <taxon>Fungi</taxon>
        <taxon>Dikarya</taxon>
        <taxon>Ascomycota</taxon>
        <taxon>Pezizomycotina</taxon>
        <taxon>Sordariomycetes</taxon>
        <taxon>Hypocreomycetidae</taxon>
        <taxon>Hypocreales</taxon>
        <taxon>Hypocreaceae</taxon>
        <taxon>Cladobotryum</taxon>
    </lineage>
</organism>
<evidence type="ECO:0000313" key="1">
    <source>
        <dbReference type="EMBL" id="KAK5988087.1"/>
    </source>
</evidence>
<dbReference type="PANTHER" id="PTHR46411:SF3">
    <property type="entry name" value="AAA+ ATPASE DOMAIN-CONTAINING PROTEIN"/>
    <property type="match status" value="1"/>
</dbReference>
<evidence type="ECO:0008006" key="3">
    <source>
        <dbReference type="Google" id="ProtNLM"/>
    </source>
</evidence>
<dbReference type="Proteomes" id="UP001338125">
    <property type="component" value="Unassembled WGS sequence"/>
</dbReference>
<comment type="caution">
    <text evidence="1">The sequence shown here is derived from an EMBL/GenBank/DDBJ whole genome shotgun (WGS) entry which is preliminary data.</text>
</comment>
<keyword evidence="2" id="KW-1185">Reference proteome</keyword>
<gene>
    <name evidence="1" type="ORF">PT974_12226</name>
</gene>
<accession>A0ABR0S7D8</accession>
<protein>
    <recommendedName>
        <fullName evidence="3">ATPase AAA-type core domain-containing protein</fullName>
    </recommendedName>
</protein>
<evidence type="ECO:0000313" key="2">
    <source>
        <dbReference type="Proteomes" id="UP001338125"/>
    </source>
</evidence>
<dbReference type="EMBL" id="JAVFKD010000016">
    <property type="protein sequence ID" value="KAK5988087.1"/>
    <property type="molecule type" value="Genomic_DNA"/>
</dbReference>
<proteinExistence type="predicted"/>
<sequence>MFQKLCTVKDGSRLFDYEGDFIFGKKGFTGLAKDNDDDDDSSRMSGQDYKRILFGRRLTAEPTIVTPSSYDRGRYASYSLYRLPGLTAKYRIKFDASEAWKSEDKQWAQLQVDFIKEIPHSDPNNAWSNRLQLADRGTKDMLFDLVPERMDLEVDDIILGKGKGLVILLYVFLRVLEHYQGIMFLTTNQITHFDMEQIFKGFLQPLDEKRLIDGYRDILDWLKEEVYSIGFDDRQIRNIVTMALGSARAEKKYKQGDGKLTKKHLKSVVSNVGSFKRDFMVQYGRYIGGHEKLIK</sequence>